<protein>
    <submittedName>
        <fullName evidence="2">Uncharacterized protein</fullName>
    </submittedName>
</protein>
<reference evidence="2 3" key="1">
    <citation type="journal article" date="2018" name="Front. Plant Sci.">
        <title>Red Clover (Trifolium pratense) and Zigzag Clover (T. medium) - A Picture of Genomic Similarities and Differences.</title>
        <authorList>
            <person name="Dluhosova J."/>
            <person name="Istvanek J."/>
            <person name="Nedelnik J."/>
            <person name="Repkova J."/>
        </authorList>
    </citation>
    <scope>NUCLEOTIDE SEQUENCE [LARGE SCALE GENOMIC DNA]</scope>
    <source>
        <strain evidence="3">cv. 10/8</strain>
        <tissue evidence="2">Leaf</tissue>
    </source>
</reference>
<evidence type="ECO:0000313" key="3">
    <source>
        <dbReference type="Proteomes" id="UP000265520"/>
    </source>
</evidence>
<comment type="caution">
    <text evidence="2">The sequence shown here is derived from an EMBL/GenBank/DDBJ whole genome shotgun (WGS) entry which is preliminary data.</text>
</comment>
<dbReference type="Proteomes" id="UP000265520">
    <property type="component" value="Unassembled WGS sequence"/>
</dbReference>
<keyword evidence="3" id="KW-1185">Reference proteome</keyword>
<feature type="non-terminal residue" evidence="2">
    <location>
        <position position="1"/>
    </location>
</feature>
<accession>A0A392W156</accession>
<feature type="compositionally biased region" description="Low complexity" evidence="1">
    <location>
        <begin position="1"/>
        <end position="17"/>
    </location>
</feature>
<proteinExistence type="predicted"/>
<dbReference type="AlphaFoldDB" id="A0A392W156"/>
<name>A0A392W156_9FABA</name>
<feature type="region of interest" description="Disordered" evidence="1">
    <location>
        <begin position="1"/>
        <end position="24"/>
    </location>
</feature>
<organism evidence="2 3">
    <name type="scientific">Trifolium medium</name>
    <dbReference type="NCBI Taxonomy" id="97028"/>
    <lineage>
        <taxon>Eukaryota</taxon>
        <taxon>Viridiplantae</taxon>
        <taxon>Streptophyta</taxon>
        <taxon>Embryophyta</taxon>
        <taxon>Tracheophyta</taxon>
        <taxon>Spermatophyta</taxon>
        <taxon>Magnoliopsida</taxon>
        <taxon>eudicotyledons</taxon>
        <taxon>Gunneridae</taxon>
        <taxon>Pentapetalae</taxon>
        <taxon>rosids</taxon>
        <taxon>fabids</taxon>
        <taxon>Fabales</taxon>
        <taxon>Fabaceae</taxon>
        <taxon>Papilionoideae</taxon>
        <taxon>50 kb inversion clade</taxon>
        <taxon>NPAAA clade</taxon>
        <taxon>Hologalegina</taxon>
        <taxon>IRL clade</taxon>
        <taxon>Trifolieae</taxon>
        <taxon>Trifolium</taxon>
    </lineage>
</organism>
<sequence length="68" mass="7493">DEPAADAPAADEPAADALAGDIAPETELQRERRWRGMIQDVLEIFVEQVDADRDDHDFADLFIALDVA</sequence>
<feature type="non-terminal residue" evidence="2">
    <location>
        <position position="68"/>
    </location>
</feature>
<dbReference type="EMBL" id="LXQA011355422">
    <property type="protein sequence ID" value="MCI94414.1"/>
    <property type="molecule type" value="Genomic_DNA"/>
</dbReference>
<evidence type="ECO:0000256" key="1">
    <source>
        <dbReference type="SAM" id="MobiDB-lite"/>
    </source>
</evidence>
<evidence type="ECO:0000313" key="2">
    <source>
        <dbReference type="EMBL" id="MCI94414.1"/>
    </source>
</evidence>